<proteinExistence type="predicted"/>
<dbReference type="RefSeq" id="WP_098129211.1">
    <property type="nucleotide sequence ID" value="NZ_NUDP01000216.1"/>
</dbReference>
<feature type="non-terminal residue" evidence="1">
    <location>
        <position position="148"/>
    </location>
</feature>
<evidence type="ECO:0000313" key="1">
    <source>
        <dbReference type="EMBL" id="PEM60978.1"/>
    </source>
</evidence>
<comment type="caution">
    <text evidence="1">The sequence shown here is derived from an EMBL/GenBank/DDBJ whole genome shotgun (WGS) entry which is preliminary data.</text>
</comment>
<dbReference type="EMBL" id="NUDP01000216">
    <property type="protein sequence ID" value="PEM60978.1"/>
    <property type="molecule type" value="Genomic_DNA"/>
</dbReference>
<organism evidence="1 2">
    <name type="scientific">Bacillus pseudomycoides</name>
    <dbReference type="NCBI Taxonomy" id="64104"/>
    <lineage>
        <taxon>Bacteria</taxon>
        <taxon>Bacillati</taxon>
        <taxon>Bacillota</taxon>
        <taxon>Bacilli</taxon>
        <taxon>Bacillales</taxon>
        <taxon>Bacillaceae</taxon>
        <taxon>Bacillus</taxon>
        <taxon>Bacillus cereus group</taxon>
    </lineage>
</organism>
<dbReference type="NCBIfam" id="NF033832">
    <property type="entry name" value="sce7726_fam"/>
    <property type="match status" value="1"/>
</dbReference>
<dbReference type="Proteomes" id="UP000219775">
    <property type="component" value="Unassembled WGS sequence"/>
</dbReference>
<protein>
    <recommendedName>
        <fullName evidence="3">Sce7726 family protein</fullName>
    </recommendedName>
</protein>
<reference evidence="1 2" key="1">
    <citation type="submission" date="2017-09" db="EMBL/GenBank/DDBJ databases">
        <title>Large-scale bioinformatics analysis of Bacillus genomes uncovers conserved roles of natural products in bacterial physiology.</title>
        <authorList>
            <consortium name="Agbiome Team Llc"/>
            <person name="Bleich R.M."/>
            <person name="Grubbs K.J."/>
            <person name="Santa Maria K.C."/>
            <person name="Allen S.E."/>
            <person name="Farag S."/>
            <person name="Shank E.A."/>
            <person name="Bowers A."/>
        </authorList>
    </citation>
    <scope>NUCLEOTIDE SEQUENCE [LARGE SCALE GENOMIC DNA]</scope>
    <source>
        <strain evidence="1 2">AFS009893</strain>
    </source>
</reference>
<evidence type="ECO:0000313" key="2">
    <source>
        <dbReference type="Proteomes" id="UP000219775"/>
    </source>
</evidence>
<accession>A0A2A8BX47</accession>
<sequence length="148" mass="18019">MDFGASRVDVAVVNGILHGYEIKSESDNLNRLPRQMSYYDRLFEQMTIVVDESHYQEIINIVPSWWGIMLVKKKKNDFQLVPKREGRKNNLQEKEILLKLLWTRELEKFIDVFHYPKRMKRLRKDKLVEQFQEQELYEIREFVYHALK</sequence>
<gene>
    <name evidence="1" type="ORF">CN613_28015</name>
</gene>
<dbReference type="InterPro" id="IPR047729">
    <property type="entry name" value="Sce7726-like"/>
</dbReference>
<dbReference type="AlphaFoldDB" id="A0A2A8BX47"/>
<evidence type="ECO:0008006" key="3">
    <source>
        <dbReference type="Google" id="ProtNLM"/>
    </source>
</evidence>
<name>A0A2A8BX47_9BACI</name>